<evidence type="ECO:0000256" key="1">
    <source>
        <dbReference type="SAM" id="MobiDB-lite"/>
    </source>
</evidence>
<organism evidence="2 3">
    <name type="scientific">Streptomyces telluris</name>
    <dbReference type="NCBI Taxonomy" id="2720021"/>
    <lineage>
        <taxon>Bacteria</taxon>
        <taxon>Bacillati</taxon>
        <taxon>Actinomycetota</taxon>
        <taxon>Actinomycetes</taxon>
        <taxon>Kitasatosporales</taxon>
        <taxon>Streptomycetaceae</taxon>
        <taxon>Streptomyces</taxon>
    </lineage>
</organism>
<comment type="caution">
    <text evidence="2">The sequence shown here is derived from an EMBL/GenBank/DDBJ whole genome shotgun (WGS) entry which is preliminary data.</text>
</comment>
<dbReference type="InterPro" id="IPR049807">
    <property type="entry name" value="DpdD-like"/>
</dbReference>
<gene>
    <name evidence="2" type="ORF">NQU55_34650</name>
</gene>
<dbReference type="AlphaFoldDB" id="A0A9X2LPN2"/>
<sequence length="682" mass="74372">MTQAQQQTREDVEKFLQRFFGPGNRAWPGLDPEYRHKDRSMPFVEALRRGDDAPIVLPRAYADRDRFAMYVIARDQGDRSNTAELIRAFAGPTYVAYEEQVGIQPVRLDPDDPVERALLDFAGDRPIFRLDTGRTLEHRGNLADVLLLMQKTVASRPPRLWRVAKPIGRLLAEFDASLAAGAEAASSVVLDHLAAAGGVTATNLANLRIKRLDRLGRSREILSLPELADVVSQNPPAPVKEAILNAVYAALQGPLVENDLSAAQELLVERGRFVPDLLDISVDSLGPQAITVLLMTATVLDDVSTLHRLVEAVQHADRADELSPLVWDDSRRALQGRHEETADNPQTSAQLEPAAEEAAQEATVEHLPVDSWQSLLAAVTARSSEGKLALENRSWLSWPSPATEDAALAAFLDGLENHAAEEAWRAVGAFIDAVGYEAPAGLTAHAFIRNAVTFDRFGPGDLAVLQALTEIALRAAPSARTYTDLLDEIGAERGRWVSPERAPIALDFVDRLFLAACPSTEARSNLAYSLLEPLWLHQQRLERADWAFAQRLSRELDIAFEWEPPAGDDDQGESTSEIPPLTLLLYSLDEAVLARCREEVGRLAPAVKVMTASDHVGTPQLRQKARTADVIVLATRCAKHAATGFIDQHAVTEHIGYANGSGSASLLRAAVDKLRAAAAASS</sequence>
<reference evidence="2" key="1">
    <citation type="submission" date="2022-06" db="EMBL/GenBank/DDBJ databases">
        <title>WGS of actinobacteria.</title>
        <authorList>
            <person name="Thawai C."/>
        </authorList>
    </citation>
    <scope>NUCLEOTIDE SEQUENCE</scope>
    <source>
        <strain evidence="2">AA8</strain>
    </source>
</reference>
<feature type="region of interest" description="Disordered" evidence="1">
    <location>
        <begin position="339"/>
        <end position="363"/>
    </location>
</feature>
<dbReference type="NCBIfam" id="NF041061">
    <property type="entry name" value="DpdD"/>
    <property type="match status" value="1"/>
</dbReference>
<name>A0A9X2LPN2_9ACTN</name>
<proteinExistence type="predicted"/>
<dbReference type="RefSeq" id="WP_168091607.1">
    <property type="nucleotide sequence ID" value="NZ_JAATER010000031.1"/>
</dbReference>
<dbReference type="Proteomes" id="UP001142374">
    <property type="component" value="Unassembled WGS sequence"/>
</dbReference>
<protein>
    <submittedName>
        <fullName evidence="2">Uncharacterized protein</fullName>
    </submittedName>
</protein>
<keyword evidence="3" id="KW-1185">Reference proteome</keyword>
<evidence type="ECO:0000313" key="2">
    <source>
        <dbReference type="EMBL" id="MCQ8774864.1"/>
    </source>
</evidence>
<accession>A0A9X2LPN2</accession>
<dbReference type="EMBL" id="JANIID010000057">
    <property type="protein sequence ID" value="MCQ8774864.1"/>
    <property type="molecule type" value="Genomic_DNA"/>
</dbReference>
<evidence type="ECO:0000313" key="3">
    <source>
        <dbReference type="Proteomes" id="UP001142374"/>
    </source>
</evidence>